<feature type="signal peptide" evidence="2">
    <location>
        <begin position="1"/>
        <end position="18"/>
    </location>
</feature>
<dbReference type="AlphaFoldDB" id="W9CNH8"/>
<reference evidence="3 4" key="1">
    <citation type="journal article" date="2014" name="Genome Announc.">
        <title>Draft genome sequence of Sclerotinia borealis, a psychrophilic plant pathogenic fungus.</title>
        <authorList>
            <person name="Mardanov A.V."/>
            <person name="Beletsky A.V."/>
            <person name="Kadnikov V.V."/>
            <person name="Ignatov A.N."/>
            <person name="Ravin N.V."/>
        </authorList>
    </citation>
    <scope>NUCLEOTIDE SEQUENCE [LARGE SCALE GENOMIC DNA]</scope>
    <source>
        <strain evidence="4">F-4157</strain>
    </source>
</reference>
<feature type="compositionally biased region" description="Polar residues" evidence="1">
    <location>
        <begin position="126"/>
        <end position="142"/>
    </location>
</feature>
<gene>
    <name evidence="3" type="ORF">SBOR_2214</name>
</gene>
<keyword evidence="2" id="KW-0732">Signal</keyword>
<protein>
    <submittedName>
        <fullName evidence="3">Uncharacterized protein</fullName>
    </submittedName>
</protein>
<dbReference type="OrthoDB" id="3539206at2759"/>
<dbReference type="HOGENOM" id="CLU_1234827_0_0_1"/>
<evidence type="ECO:0000313" key="3">
    <source>
        <dbReference type="EMBL" id="ESZ97386.1"/>
    </source>
</evidence>
<evidence type="ECO:0000256" key="1">
    <source>
        <dbReference type="SAM" id="MobiDB-lite"/>
    </source>
</evidence>
<evidence type="ECO:0000313" key="4">
    <source>
        <dbReference type="Proteomes" id="UP000019487"/>
    </source>
</evidence>
<comment type="caution">
    <text evidence="3">The sequence shown here is derived from an EMBL/GenBank/DDBJ whole genome shotgun (WGS) entry which is preliminary data.</text>
</comment>
<keyword evidence="4" id="KW-1185">Reference proteome</keyword>
<dbReference type="Proteomes" id="UP000019487">
    <property type="component" value="Unassembled WGS sequence"/>
</dbReference>
<name>W9CNH8_SCLBF</name>
<feature type="compositionally biased region" description="Pro residues" evidence="1">
    <location>
        <begin position="146"/>
        <end position="155"/>
    </location>
</feature>
<proteinExistence type="predicted"/>
<feature type="chain" id="PRO_5004918652" evidence="2">
    <location>
        <begin position="19"/>
        <end position="231"/>
    </location>
</feature>
<sequence length="231" mass="25260">MLVSNLFMTVAWGTVVSARVVEKSDRSFQRPINGPSSPRPTHSHQSCIFTPSLPMPPVSFTSTLPSSLHHHLPNVLLSHSFFNSNLPPSSSSTTPIISTLSLSEETGDASLQGIFVGLVYTSIGKSVSEPPSSSLPKPQESQPKPYRAPPPPPPTSAVDDEQDDFDKTWGHVNNHEVRSPILSVPQSSPSMEMRRCFTEAVEGVRESGLVEGTLEFLKEGGRMRFLVWRVD</sequence>
<feature type="region of interest" description="Disordered" evidence="1">
    <location>
        <begin position="126"/>
        <end position="172"/>
    </location>
</feature>
<dbReference type="EMBL" id="AYSA01000087">
    <property type="protein sequence ID" value="ESZ97386.1"/>
    <property type="molecule type" value="Genomic_DNA"/>
</dbReference>
<organism evidence="3 4">
    <name type="scientific">Sclerotinia borealis (strain F-4128)</name>
    <dbReference type="NCBI Taxonomy" id="1432307"/>
    <lineage>
        <taxon>Eukaryota</taxon>
        <taxon>Fungi</taxon>
        <taxon>Dikarya</taxon>
        <taxon>Ascomycota</taxon>
        <taxon>Pezizomycotina</taxon>
        <taxon>Leotiomycetes</taxon>
        <taxon>Helotiales</taxon>
        <taxon>Sclerotiniaceae</taxon>
        <taxon>Sclerotinia</taxon>
    </lineage>
</organism>
<evidence type="ECO:0000256" key="2">
    <source>
        <dbReference type="SAM" id="SignalP"/>
    </source>
</evidence>
<accession>W9CNH8</accession>